<keyword evidence="1" id="KW-0732">Signal</keyword>
<feature type="chain" id="PRO_5002642199" evidence="1">
    <location>
        <begin position="27"/>
        <end position="151"/>
    </location>
</feature>
<gene>
    <name evidence="3" type="ORF">M23134_06118</name>
</gene>
<dbReference type="EMBL" id="AAWS01000032">
    <property type="protein sequence ID" value="EAY26591.1"/>
    <property type="molecule type" value="Genomic_DNA"/>
</dbReference>
<accession>A1ZSL1</accession>
<dbReference type="InterPro" id="IPR032710">
    <property type="entry name" value="NTF2-like_dom_sf"/>
</dbReference>
<dbReference type="Gene3D" id="3.10.450.50">
    <property type="match status" value="1"/>
</dbReference>
<keyword evidence="4" id="KW-1185">Reference proteome</keyword>
<evidence type="ECO:0000313" key="3">
    <source>
        <dbReference type="EMBL" id="EAY26591.1"/>
    </source>
</evidence>
<evidence type="ECO:0000259" key="2">
    <source>
        <dbReference type="Pfam" id="PF12680"/>
    </source>
</evidence>
<dbReference type="eggNOG" id="COG4538">
    <property type="taxonomic scope" value="Bacteria"/>
</dbReference>
<dbReference type="InterPro" id="IPR037401">
    <property type="entry name" value="SnoaL-like"/>
</dbReference>
<feature type="domain" description="SnoaL-like" evidence="2">
    <location>
        <begin position="43"/>
        <end position="142"/>
    </location>
</feature>
<keyword evidence="3" id="KW-0413">Isomerase</keyword>
<evidence type="ECO:0000256" key="1">
    <source>
        <dbReference type="SAM" id="SignalP"/>
    </source>
</evidence>
<comment type="caution">
    <text evidence="3">The sequence shown here is derived from an EMBL/GenBank/DDBJ whole genome shotgun (WGS) entry which is preliminary data.</text>
</comment>
<feature type="signal peptide" evidence="1">
    <location>
        <begin position="1"/>
        <end position="26"/>
    </location>
</feature>
<reference evidence="3 4" key="1">
    <citation type="submission" date="2007-01" db="EMBL/GenBank/DDBJ databases">
        <authorList>
            <person name="Haygood M."/>
            <person name="Podell S."/>
            <person name="Anderson C."/>
            <person name="Hopkinson B."/>
            <person name="Roe K."/>
            <person name="Barbeau K."/>
            <person name="Gaasterland T."/>
            <person name="Ferriera S."/>
            <person name="Johnson J."/>
            <person name="Kravitz S."/>
            <person name="Beeson K."/>
            <person name="Sutton G."/>
            <person name="Rogers Y.-H."/>
            <person name="Friedman R."/>
            <person name="Frazier M."/>
            <person name="Venter J.C."/>
        </authorList>
    </citation>
    <scope>NUCLEOTIDE SEQUENCE [LARGE SCALE GENOMIC DNA]</scope>
    <source>
        <strain evidence="3 4">ATCC 23134</strain>
    </source>
</reference>
<sequence>MKKEFINTKCSYLLLIFCLFTGVTQAQVGTKKNNLKETAEQVVQRQLEAYNARNIEAFMATYSDSVKLYRYPHRLISKGKKSMRKGYARMFEKVTELHCKIVKRIVLGNKVIDQERVTGFPGWKKNGPLEAVAVYTVKNGLIDSVTFIRGK</sequence>
<evidence type="ECO:0000313" key="4">
    <source>
        <dbReference type="Proteomes" id="UP000004095"/>
    </source>
</evidence>
<proteinExistence type="predicted"/>
<dbReference type="GO" id="GO:0016853">
    <property type="term" value="F:isomerase activity"/>
    <property type="evidence" value="ECO:0007669"/>
    <property type="project" value="UniProtKB-KW"/>
</dbReference>
<dbReference type="AlphaFoldDB" id="A1ZSL1"/>
<name>A1ZSL1_MICM2</name>
<dbReference type="SUPFAM" id="SSF54427">
    <property type="entry name" value="NTF2-like"/>
    <property type="match status" value="1"/>
</dbReference>
<dbReference type="Proteomes" id="UP000004095">
    <property type="component" value="Unassembled WGS sequence"/>
</dbReference>
<dbReference type="Pfam" id="PF12680">
    <property type="entry name" value="SnoaL_2"/>
    <property type="match status" value="1"/>
</dbReference>
<protein>
    <submittedName>
        <fullName evidence="3">Steroid delta-isomerase domain protein</fullName>
    </submittedName>
</protein>
<dbReference type="OrthoDB" id="9797498at2"/>
<organism evidence="3 4">
    <name type="scientific">Microscilla marina ATCC 23134</name>
    <dbReference type="NCBI Taxonomy" id="313606"/>
    <lineage>
        <taxon>Bacteria</taxon>
        <taxon>Pseudomonadati</taxon>
        <taxon>Bacteroidota</taxon>
        <taxon>Cytophagia</taxon>
        <taxon>Cytophagales</taxon>
        <taxon>Microscillaceae</taxon>
        <taxon>Microscilla</taxon>
    </lineage>
</organism>
<dbReference type="RefSeq" id="WP_002700571.1">
    <property type="nucleotide sequence ID" value="NZ_AAWS01000032.1"/>
</dbReference>